<gene>
    <name evidence="1" type="ORF">ABID56_002560</name>
</gene>
<dbReference type="Proteomes" id="UP001549167">
    <property type="component" value="Unassembled WGS sequence"/>
</dbReference>
<proteinExistence type="predicted"/>
<sequence length="191" mass="22776">MKSLEELIKKYIQNHAHYEDWKLSDFRNRSKPLEALIENAVWAKDPRLKRDYHQNRIPQKTLEDMTKKLLNPLIINELHKCQCFDDIFTILYELKEQNFGPLAIYDTSLRLGAIFDLYPSVIYLHQGAFEGALNLLGKDIIQYKANYFLNNENYPYITLELLPYELHQLEPYHIENFLCINRNQLKDLSLK</sequence>
<dbReference type="EMBL" id="JBEPMX010000018">
    <property type="protein sequence ID" value="MET3684423.1"/>
    <property type="molecule type" value="Genomic_DNA"/>
</dbReference>
<evidence type="ECO:0008006" key="3">
    <source>
        <dbReference type="Google" id="ProtNLM"/>
    </source>
</evidence>
<organism evidence="1 2">
    <name type="scientific">Alkalibacillus flavidus</name>
    <dbReference type="NCBI Taxonomy" id="546021"/>
    <lineage>
        <taxon>Bacteria</taxon>
        <taxon>Bacillati</taxon>
        <taxon>Bacillota</taxon>
        <taxon>Bacilli</taxon>
        <taxon>Bacillales</taxon>
        <taxon>Bacillaceae</taxon>
        <taxon>Alkalibacillus</taxon>
    </lineage>
</organism>
<name>A0ABV2KXW1_9BACI</name>
<reference evidence="1 2" key="1">
    <citation type="submission" date="2024-06" db="EMBL/GenBank/DDBJ databases">
        <title>Genomic Encyclopedia of Type Strains, Phase IV (KMG-IV): sequencing the most valuable type-strain genomes for metagenomic binning, comparative biology and taxonomic classification.</title>
        <authorList>
            <person name="Goeker M."/>
        </authorList>
    </citation>
    <scope>NUCLEOTIDE SEQUENCE [LARGE SCALE GENOMIC DNA]</scope>
    <source>
        <strain evidence="1 2">DSM 23520</strain>
    </source>
</reference>
<protein>
    <recommendedName>
        <fullName evidence="3">FRG domain-containing protein</fullName>
    </recommendedName>
</protein>
<dbReference type="RefSeq" id="WP_354221765.1">
    <property type="nucleotide sequence ID" value="NZ_JBEPMX010000018.1"/>
</dbReference>
<keyword evidence="2" id="KW-1185">Reference proteome</keyword>
<accession>A0ABV2KXW1</accession>
<evidence type="ECO:0000313" key="2">
    <source>
        <dbReference type="Proteomes" id="UP001549167"/>
    </source>
</evidence>
<evidence type="ECO:0000313" key="1">
    <source>
        <dbReference type="EMBL" id="MET3684423.1"/>
    </source>
</evidence>
<comment type="caution">
    <text evidence="1">The sequence shown here is derived from an EMBL/GenBank/DDBJ whole genome shotgun (WGS) entry which is preliminary data.</text>
</comment>